<evidence type="ECO:0000313" key="3">
    <source>
        <dbReference type="Proteomes" id="UP000024900"/>
    </source>
</evidence>
<dbReference type="SUPFAM" id="SSF53335">
    <property type="entry name" value="S-adenosyl-L-methionine-dependent methyltransferases"/>
    <property type="match status" value="1"/>
</dbReference>
<dbReference type="PANTHER" id="PTHR12843">
    <property type="entry name" value="PROTEIN-LYSINE N-METHYLTRANSFERASE METTL10"/>
    <property type="match status" value="1"/>
</dbReference>
<reference evidence="2 3" key="1">
    <citation type="journal article" date="2014" name="BMC Genomics">
        <title>Comparative genomics of Bradyrhizobium japonicum CPAC 15 and Bradyrhizobium diazoefficiens CPAC 7: elite model strains for understanding symbiotic performance with soybean.</title>
        <authorList>
            <person name="Siqueira A.F."/>
            <person name="Ormeno-Orrillo E."/>
            <person name="Souza R.C."/>
            <person name="Rodrigues E.P."/>
            <person name="Almeida L.G."/>
            <person name="Barcellos F.G."/>
            <person name="Batista J.S."/>
            <person name="Nakatami A.S."/>
            <person name="Martinez-Romero E."/>
            <person name="Vasconcelos A.T."/>
            <person name="Hungria M."/>
        </authorList>
    </citation>
    <scope>NUCLEOTIDE SEQUENCE [LARGE SCALE GENOMIC DNA]</scope>
    <source>
        <strain evidence="2 3">SEMIA 5080</strain>
    </source>
</reference>
<sequence>MSFWRKPGPIPRDLSVEIDSSTERRIIAKLLPGVMGPGFRQDDAGEAAMSDPSAHWNNVYATKGETEVSWFQESPAISLDMIRSANVDRGAGIIDIGGGASRLVDALLQDGYRNLAVLDLSANALDAAKRRIGPAAASVDWIVADATTWRPARSYEVWHDRAAFHFLTDPRDRAAYVERLRSAVASGGHVIIATFALDGPEKCSGLPVQRHDSTSLSTELGPDFELIETRSETHHTPWKSTQAFQFSRFRRRGS</sequence>
<evidence type="ECO:0000259" key="1">
    <source>
        <dbReference type="Pfam" id="PF13649"/>
    </source>
</evidence>
<proteinExistence type="predicted"/>
<gene>
    <name evidence="2" type="ORF">BJA5080_07348</name>
</gene>
<feature type="domain" description="Methyltransferase" evidence="1">
    <location>
        <begin position="93"/>
        <end position="188"/>
    </location>
</feature>
<protein>
    <recommendedName>
        <fullName evidence="1">Methyltransferase domain-containing protein</fullName>
    </recommendedName>
</protein>
<dbReference type="AlphaFoldDB" id="A0A837C6J8"/>
<dbReference type="InterPro" id="IPR041698">
    <property type="entry name" value="Methyltransf_25"/>
</dbReference>
<dbReference type="Pfam" id="PF13649">
    <property type="entry name" value="Methyltransf_25"/>
    <property type="match status" value="1"/>
</dbReference>
<name>A0A837C6J8_9BRAD</name>
<dbReference type="EMBL" id="ADOU02000007">
    <property type="protein sequence ID" value="KGJ64648.1"/>
    <property type="molecule type" value="Genomic_DNA"/>
</dbReference>
<evidence type="ECO:0000313" key="2">
    <source>
        <dbReference type="EMBL" id="KGJ64648.1"/>
    </source>
</evidence>
<organism evidence="2 3">
    <name type="scientific">Bradyrhizobium diazoefficiens SEMIA 5080</name>
    <dbReference type="NCBI Taxonomy" id="754504"/>
    <lineage>
        <taxon>Bacteria</taxon>
        <taxon>Pseudomonadati</taxon>
        <taxon>Pseudomonadota</taxon>
        <taxon>Alphaproteobacteria</taxon>
        <taxon>Hyphomicrobiales</taxon>
        <taxon>Nitrobacteraceae</taxon>
        <taxon>Bradyrhizobium</taxon>
    </lineage>
</organism>
<dbReference type="Proteomes" id="UP000024900">
    <property type="component" value="Unassembled WGS sequence"/>
</dbReference>
<dbReference type="Gene3D" id="3.40.50.150">
    <property type="entry name" value="Vaccinia Virus protein VP39"/>
    <property type="match status" value="1"/>
</dbReference>
<dbReference type="PANTHER" id="PTHR12843:SF5">
    <property type="entry name" value="EEF1A LYSINE METHYLTRANSFERASE 2"/>
    <property type="match status" value="1"/>
</dbReference>
<accession>A0A837C6J8</accession>
<comment type="caution">
    <text evidence="2">The sequence shown here is derived from an EMBL/GenBank/DDBJ whole genome shotgun (WGS) entry which is preliminary data.</text>
</comment>
<dbReference type="InterPro" id="IPR029063">
    <property type="entry name" value="SAM-dependent_MTases_sf"/>
</dbReference>